<evidence type="ECO:0000313" key="3">
    <source>
        <dbReference type="Proteomes" id="UP000242638"/>
    </source>
</evidence>
<dbReference type="GO" id="GO:0045505">
    <property type="term" value="F:dynein intermediate chain binding"/>
    <property type="evidence" value="ECO:0007669"/>
    <property type="project" value="InterPro"/>
</dbReference>
<dbReference type="PANTHER" id="PTHR45703">
    <property type="entry name" value="DYNEIN HEAVY CHAIN"/>
    <property type="match status" value="1"/>
</dbReference>
<dbReference type="AlphaFoldDB" id="A0A3P9PW82"/>
<dbReference type="GO" id="GO:0007018">
    <property type="term" value="P:microtubule-based movement"/>
    <property type="evidence" value="ECO:0007669"/>
    <property type="project" value="InterPro"/>
</dbReference>
<evidence type="ECO:0000259" key="1">
    <source>
        <dbReference type="Pfam" id="PF12774"/>
    </source>
</evidence>
<dbReference type="GO" id="GO:0030286">
    <property type="term" value="C:dynein complex"/>
    <property type="evidence" value="ECO:0007669"/>
    <property type="project" value="InterPro"/>
</dbReference>
<protein>
    <recommendedName>
        <fullName evidence="1">Dynein heavy chain hydrolytic ATP-binding dynein motor region domain-containing protein</fullName>
    </recommendedName>
</protein>
<accession>A0A3P9PW82</accession>
<reference evidence="3" key="1">
    <citation type="submission" date="2013-11" db="EMBL/GenBank/DDBJ databases">
        <title>The genomic landscape of the Guanapo guppy.</title>
        <authorList>
            <person name="Kuenstner A."/>
            <person name="Dreyer C."/>
        </authorList>
    </citation>
    <scope>NUCLEOTIDE SEQUENCE</scope>
    <source>
        <strain evidence="3">Guanapo</strain>
    </source>
</reference>
<name>A0A3P9PW82_POERE</name>
<reference evidence="2" key="3">
    <citation type="submission" date="2025-09" db="UniProtKB">
        <authorList>
            <consortium name="Ensembl"/>
        </authorList>
    </citation>
    <scope>IDENTIFICATION</scope>
    <source>
        <strain evidence="2">Guanapo</strain>
    </source>
</reference>
<dbReference type="PANTHER" id="PTHR45703:SF36">
    <property type="entry name" value="DYNEIN HEAVY CHAIN, CYTOPLASMIC"/>
    <property type="match status" value="1"/>
</dbReference>
<dbReference type="InterPro" id="IPR035699">
    <property type="entry name" value="AAA_6"/>
</dbReference>
<dbReference type="Pfam" id="PF12774">
    <property type="entry name" value="AAA_6"/>
    <property type="match status" value="1"/>
</dbReference>
<keyword evidence="3" id="KW-1185">Reference proteome</keyword>
<dbReference type="STRING" id="8081.ENSPREP00000025873"/>
<dbReference type="Proteomes" id="UP000242638">
    <property type="component" value="Unassembled WGS sequence"/>
</dbReference>
<reference evidence="2" key="2">
    <citation type="submission" date="2025-08" db="UniProtKB">
        <authorList>
            <consortium name="Ensembl"/>
        </authorList>
    </citation>
    <scope>IDENTIFICATION</scope>
    <source>
        <strain evidence="2">Guanapo</strain>
    </source>
</reference>
<dbReference type="SUPFAM" id="SSF52540">
    <property type="entry name" value="P-loop containing nucleoside triphosphate hydrolases"/>
    <property type="match status" value="1"/>
</dbReference>
<dbReference type="Gene3D" id="3.40.50.300">
    <property type="entry name" value="P-loop containing nucleotide triphosphate hydrolases"/>
    <property type="match status" value="1"/>
</dbReference>
<dbReference type="InterPro" id="IPR026983">
    <property type="entry name" value="DHC"/>
</dbReference>
<dbReference type="InterPro" id="IPR027417">
    <property type="entry name" value="P-loop_NTPase"/>
</dbReference>
<feature type="domain" description="Dynein heavy chain hydrolytic ATP-binding dynein motor region" evidence="1">
    <location>
        <begin position="30"/>
        <end position="70"/>
    </location>
</feature>
<organism evidence="2 3">
    <name type="scientific">Poecilia reticulata</name>
    <name type="common">Guppy</name>
    <name type="synonym">Acanthophacelus reticulatus</name>
    <dbReference type="NCBI Taxonomy" id="8081"/>
    <lineage>
        <taxon>Eukaryota</taxon>
        <taxon>Metazoa</taxon>
        <taxon>Chordata</taxon>
        <taxon>Craniata</taxon>
        <taxon>Vertebrata</taxon>
        <taxon>Euteleostomi</taxon>
        <taxon>Actinopterygii</taxon>
        <taxon>Neopterygii</taxon>
        <taxon>Teleostei</taxon>
        <taxon>Neoteleostei</taxon>
        <taxon>Acanthomorphata</taxon>
        <taxon>Ovalentaria</taxon>
        <taxon>Atherinomorphae</taxon>
        <taxon>Cyprinodontiformes</taxon>
        <taxon>Poeciliidae</taxon>
        <taxon>Poeciliinae</taxon>
        <taxon>Poecilia</taxon>
    </lineage>
</organism>
<dbReference type="GO" id="GO:0005524">
    <property type="term" value="F:ATP binding"/>
    <property type="evidence" value="ECO:0007669"/>
    <property type="project" value="InterPro"/>
</dbReference>
<dbReference type="GeneTree" id="ENSGT00940000154791"/>
<dbReference type="Ensembl" id="ENSPRET00000026131.1">
    <property type="protein sequence ID" value="ENSPREP00000025873.1"/>
    <property type="gene ID" value="ENSPREG00000017468.1"/>
</dbReference>
<dbReference type="GO" id="GO:0051959">
    <property type="term" value="F:dynein light intermediate chain binding"/>
    <property type="evidence" value="ECO:0007669"/>
    <property type="project" value="InterPro"/>
</dbReference>
<sequence length="240" mass="26663">MISAKQRTSKMSLVRASIEKNSKDRPVFLERVCNSTVVISGFINKCLQLYQTTVVRHGLMLVGPPASGKTKCYKVLAAALTALEGKPSSRGGVYQAVQIHVLNPKSITVPQLYGNYKTHNQHWKDGILPAILREGAAAVDKKKQWYVLDGPLEAGWMDGLNTVLDDNKKLYLSCGEVINLTDEMTIMFEVQDLAGASPTTASRCGMVYLEPNLLELSYFTELGQLDETFKKCCYHFTHDL</sequence>
<dbReference type="OMA" id="NMNELIC"/>
<proteinExistence type="predicted"/>
<evidence type="ECO:0000313" key="2">
    <source>
        <dbReference type="Ensembl" id="ENSPREP00000025873.1"/>
    </source>
</evidence>